<evidence type="ECO:0000259" key="3">
    <source>
        <dbReference type="PROSITE" id="PS50011"/>
    </source>
</evidence>
<dbReference type="PANTHER" id="PTHR24346:SF30">
    <property type="entry name" value="MATERNAL EMBRYONIC LEUCINE ZIPPER KINASE"/>
    <property type="match status" value="1"/>
</dbReference>
<dbReference type="SMART" id="SM00220">
    <property type="entry name" value="S_TKc"/>
    <property type="match status" value="1"/>
</dbReference>
<evidence type="ECO:0000256" key="1">
    <source>
        <dbReference type="ARBA" id="ARBA00022741"/>
    </source>
</evidence>
<keyword evidence="5" id="KW-1185">Reference proteome</keyword>
<comment type="caution">
    <text evidence="4">The sequence shown here is derived from an EMBL/GenBank/DDBJ whole genome shotgun (WGS) entry which is preliminary data.</text>
</comment>
<dbReference type="STRING" id="45065.Lgee_1052"/>
<dbReference type="GO" id="GO:0035556">
    <property type="term" value="P:intracellular signal transduction"/>
    <property type="evidence" value="ECO:0007669"/>
    <property type="project" value="TreeGrafter"/>
</dbReference>
<evidence type="ECO:0000313" key="5">
    <source>
        <dbReference type="Proteomes" id="UP000054785"/>
    </source>
</evidence>
<dbReference type="GO" id="GO:0004674">
    <property type="term" value="F:protein serine/threonine kinase activity"/>
    <property type="evidence" value="ECO:0007669"/>
    <property type="project" value="TreeGrafter"/>
</dbReference>
<dbReference type="Pfam" id="PF00069">
    <property type="entry name" value="Pkinase"/>
    <property type="match status" value="1"/>
</dbReference>
<dbReference type="Gene3D" id="1.10.510.10">
    <property type="entry name" value="Transferase(Phosphotransferase) domain 1"/>
    <property type="match status" value="1"/>
</dbReference>
<evidence type="ECO:0000256" key="2">
    <source>
        <dbReference type="ARBA" id="ARBA00022840"/>
    </source>
</evidence>
<proteinExistence type="predicted"/>
<dbReference type="PATRIC" id="fig|45065.4.peg.1127"/>
<dbReference type="SUPFAM" id="SSF56112">
    <property type="entry name" value="Protein kinase-like (PK-like)"/>
    <property type="match status" value="1"/>
</dbReference>
<keyword evidence="2" id="KW-0067">ATP-binding</keyword>
<gene>
    <name evidence="4" type="ORF">Lgee_1052</name>
</gene>
<dbReference type="GO" id="GO:0005524">
    <property type="term" value="F:ATP binding"/>
    <property type="evidence" value="ECO:0007669"/>
    <property type="project" value="UniProtKB-KW"/>
</dbReference>
<dbReference type="InterPro" id="IPR008271">
    <property type="entry name" value="Ser/Thr_kinase_AS"/>
</dbReference>
<organism evidence="4 5">
    <name type="scientific">Legionella geestiana</name>
    <dbReference type="NCBI Taxonomy" id="45065"/>
    <lineage>
        <taxon>Bacteria</taxon>
        <taxon>Pseudomonadati</taxon>
        <taxon>Pseudomonadota</taxon>
        <taxon>Gammaproteobacteria</taxon>
        <taxon>Legionellales</taxon>
        <taxon>Legionellaceae</taxon>
        <taxon>Legionella</taxon>
    </lineage>
</organism>
<evidence type="ECO:0000313" key="4">
    <source>
        <dbReference type="EMBL" id="KTD00140.1"/>
    </source>
</evidence>
<feature type="domain" description="Protein kinase" evidence="3">
    <location>
        <begin position="87"/>
        <end position="422"/>
    </location>
</feature>
<dbReference type="GO" id="GO:0005737">
    <property type="term" value="C:cytoplasm"/>
    <property type="evidence" value="ECO:0007669"/>
    <property type="project" value="TreeGrafter"/>
</dbReference>
<dbReference type="RefSeq" id="WP_162150896.1">
    <property type="nucleotide sequence ID" value="NZ_CAAAHN010000001.1"/>
</dbReference>
<protein>
    <recommendedName>
        <fullName evidence="3">Protein kinase domain-containing protein</fullName>
    </recommendedName>
</protein>
<dbReference type="AlphaFoldDB" id="A0A0W0TXK5"/>
<accession>A0A0W0TXK5</accession>
<dbReference type="PROSITE" id="PS50011">
    <property type="entry name" value="PROTEIN_KINASE_DOM"/>
    <property type="match status" value="1"/>
</dbReference>
<name>A0A0W0TXK5_9GAMM</name>
<dbReference type="PROSITE" id="PS00108">
    <property type="entry name" value="PROTEIN_KINASE_ST"/>
    <property type="match status" value="1"/>
</dbReference>
<sequence length="614" mass="69396">MSIKHLDAASAKKLFKQLKKEVDAGTFYWLQGHVFTFDDGTQYTLTHDVSARRRRDGRTGLRFEWLKNTPYCTPGTTGKIYLSKATLTDTRVKPAGTNGRVRLVKIQQHTDKFSWEFAVSEHRYASRSGHLHTRYPTMLVDEEDLTHYRLVLKRPKIDYQGSGQIFIQNDSDGRLYCTFITDSGKYVQKYRLPENLVFKKPLDERALKLLHEPVLLSLAESGFIPSKSLIFMHRMPGKTLFDILTDEQKGSMLPLVIRLLLTIEIVRTIRLQTVECGIIHRDIKPENILVDFSDGIHVNLVDYAYGRDIDTFDRLCPGTPCYAAPEILDGQSTQTPAVDVFSTGRTLLMLWRCSNLFFRPSQLENGFDNTDLKVLDTLFSGLIDIPRVLADKLKSLFTDMLQRNPEARPSLRLVETQLEAMLALLVQLREPPSMPASSIQKEAPPSDSFSHSDIKAMVSDFDIEADPGFEPPFGPVQLDKKHRLLINNILECTDLLRQSARAGRGYSAEITRISDCAARLLNGSFSDYLEAAPESINTMENALAALSRKPSKKHWHFFCAPLFFGTGAGVDIDYAEHLSALQDAINGLKNHDIDCWRDFLPLQESAIPGPRKAS</sequence>
<dbReference type="PANTHER" id="PTHR24346">
    <property type="entry name" value="MAP/MICROTUBULE AFFINITY-REGULATING KINASE"/>
    <property type="match status" value="1"/>
</dbReference>
<dbReference type="InterPro" id="IPR000719">
    <property type="entry name" value="Prot_kinase_dom"/>
</dbReference>
<dbReference type="InterPro" id="IPR011009">
    <property type="entry name" value="Kinase-like_dom_sf"/>
</dbReference>
<dbReference type="Proteomes" id="UP000054785">
    <property type="component" value="Unassembled WGS sequence"/>
</dbReference>
<dbReference type="EMBL" id="LNYC01000037">
    <property type="protein sequence ID" value="KTD00140.1"/>
    <property type="molecule type" value="Genomic_DNA"/>
</dbReference>
<reference evidence="4 5" key="1">
    <citation type="submission" date="2015-11" db="EMBL/GenBank/DDBJ databases">
        <title>Genomic analysis of 38 Legionella species identifies large and diverse effector repertoires.</title>
        <authorList>
            <person name="Burstein D."/>
            <person name="Amaro F."/>
            <person name="Zusman T."/>
            <person name="Lifshitz Z."/>
            <person name="Cohen O."/>
            <person name="Gilbert J.A."/>
            <person name="Pupko T."/>
            <person name="Shuman H.A."/>
            <person name="Segal G."/>
        </authorList>
    </citation>
    <scope>NUCLEOTIDE SEQUENCE [LARGE SCALE GENOMIC DNA]</scope>
    <source>
        <strain evidence="4 5">ATCC 49504</strain>
    </source>
</reference>
<keyword evidence="1" id="KW-0547">Nucleotide-binding</keyword>